<evidence type="ECO:0000259" key="5">
    <source>
        <dbReference type="PROSITE" id="PS50280"/>
    </source>
</evidence>
<dbReference type="Gene3D" id="6.10.140.2220">
    <property type="match status" value="1"/>
</dbReference>
<dbReference type="CDD" id="cd20071">
    <property type="entry name" value="SET_SMYD"/>
    <property type="match status" value="1"/>
</dbReference>
<dbReference type="VEuPathDB" id="TriTrypDB:BCY84_16417"/>
<gene>
    <name evidence="7" type="ORF">C4B63_369g5</name>
</gene>
<evidence type="ECO:0000256" key="1">
    <source>
        <dbReference type="ARBA" id="ARBA00022723"/>
    </source>
</evidence>
<dbReference type="PANTHER" id="PTHR12197:SF251">
    <property type="entry name" value="EG:BACR7C10.4 PROTEIN"/>
    <property type="match status" value="1"/>
</dbReference>
<dbReference type="VEuPathDB" id="TriTrypDB:C4B63_369g5"/>
<dbReference type="VEuPathDB" id="TriTrypDB:TcBrA4_0087780"/>
<feature type="domain" description="MYND-type" evidence="6">
    <location>
        <begin position="194"/>
        <end position="239"/>
    </location>
</feature>
<comment type="caution">
    <text evidence="7">The sequence shown here is derived from an EMBL/GenBank/DDBJ whole genome shotgun (WGS) entry which is preliminary data.</text>
</comment>
<evidence type="ECO:0000313" key="7">
    <source>
        <dbReference type="EMBL" id="PWU83178.1"/>
    </source>
</evidence>
<keyword evidence="1" id="KW-0479">Metal-binding</keyword>
<dbReference type="Pfam" id="PF00856">
    <property type="entry name" value="SET"/>
    <property type="match status" value="1"/>
</dbReference>
<dbReference type="InterPro" id="IPR001214">
    <property type="entry name" value="SET_dom"/>
</dbReference>
<dbReference type="VEuPathDB" id="TriTrypDB:TCSYLVIO_001875"/>
<proteinExistence type="predicted"/>
<name>A0A2V2UK33_TRYCR</name>
<dbReference type="SUPFAM" id="SSF82199">
    <property type="entry name" value="SET domain"/>
    <property type="match status" value="1"/>
</dbReference>
<dbReference type="VEuPathDB" id="TriTrypDB:ECC02_010272"/>
<dbReference type="InterPro" id="IPR046341">
    <property type="entry name" value="SET_dom_sf"/>
</dbReference>
<keyword evidence="2 4" id="KW-0863">Zinc-finger</keyword>
<dbReference type="GO" id="GO:0008270">
    <property type="term" value="F:zinc ion binding"/>
    <property type="evidence" value="ECO:0007669"/>
    <property type="project" value="UniProtKB-KW"/>
</dbReference>
<dbReference type="PANTHER" id="PTHR12197">
    <property type="entry name" value="HISTONE-LYSINE N-METHYLTRANSFERASE SMYD"/>
    <property type="match status" value="1"/>
</dbReference>
<evidence type="ECO:0000256" key="3">
    <source>
        <dbReference type="ARBA" id="ARBA00022833"/>
    </source>
</evidence>
<keyword evidence="3" id="KW-0862">Zinc</keyword>
<dbReference type="VEuPathDB" id="TriTrypDB:TCDM_01910"/>
<dbReference type="Gene3D" id="1.10.220.160">
    <property type="match status" value="1"/>
</dbReference>
<evidence type="ECO:0000256" key="2">
    <source>
        <dbReference type="ARBA" id="ARBA00022771"/>
    </source>
</evidence>
<evidence type="ECO:0008006" key="9">
    <source>
        <dbReference type="Google" id="ProtNLM"/>
    </source>
</evidence>
<dbReference type="VEuPathDB" id="TriTrypDB:TcCLB.510303.119"/>
<dbReference type="VEuPathDB" id="TriTrypDB:TcCL_NonESM05584"/>
<protein>
    <recommendedName>
        <fullName evidence="9">SET domain-containing protein</fullName>
    </recommendedName>
</protein>
<dbReference type="AlphaFoldDB" id="A0A2V2UK33"/>
<sequence length="429" mass="48390">MGRLRSSWVARDAFRELNFFLLQRAWHFTALGNYAIAADYVIRMLNRCPRDPVGLLLGEIVAKFTQQDAFLAKCREAQRRLCVQNNVGDALQLVSEETAREKLRMWLKMARDAPAIEGPIEEQMIVQESEPFTDTRSSVRMMAQRLSTLPLVELQKPKQSLYGRGIYALDRINSSTPVMLDQPFLVQRMRDDACAHCLATIGRSGASAGGVRCAHCDRETYCSVACRDAAWREYHVCACVSRNEMYAFWEGAMRERLLSDKMEESRAALACLAVAKLCVLSTVQQMHPLALPRICSLRGRADYDASTALSEVGALAVTLATALRQTHLYMEELLSLFAIVQTNEFLLPSGMALYHGYSFLNHSCEPNCALLGSGAANRRLVTLRDVREGEQLFINYNASLTTRVSYADRRALCQQRHFECFCPKCVRQE</sequence>
<evidence type="ECO:0000256" key="4">
    <source>
        <dbReference type="PROSITE-ProRule" id="PRU00134"/>
    </source>
</evidence>
<dbReference type="InterPro" id="IPR050869">
    <property type="entry name" value="H3K4_H4K5_MeTrfase"/>
</dbReference>
<evidence type="ECO:0000259" key="6">
    <source>
        <dbReference type="PROSITE" id="PS50865"/>
    </source>
</evidence>
<dbReference type="Gene3D" id="2.170.270.10">
    <property type="entry name" value="SET domain"/>
    <property type="match status" value="1"/>
</dbReference>
<dbReference type="GO" id="GO:0005634">
    <property type="term" value="C:nucleus"/>
    <property type="evidence" value="ECO:0007669"/>
    <property type="project" value="TreeGrafter"/>
</dbReference>
<dbReference type="PROSITE" id="PS01360">
    <property type="entry name" value="ZF_MYND_1"/>
    <property type="match status" value="1"/>
</dbReference>
<dbReference type="VEuPathDB" id="TriTrypDB:TcCLB.507559.20"/>
<feature type="domain" description="SET" evidence="5">
    <location>
        <begin position="144"/>
        <end position="397"/>
    </location>
</feature>
<dbReference type="PROSITE" id="PS50865">
    <property type="entry name" value="ZF_MYND_2"/>
    <property type="match status" value="1"/>
</dbReference>
<dbReference type="PROSITE" id="PS50280">
    <property type="entry name" value="SET"/>
    <property type="match status" value="1"/>
</dbReference>
<dbReference type="VEuPathDB" id="TriTrypDB:Tc_MARK_686"/>
<dbReference type="EMBL" id="PRFA01000369">
    <property type="protein sequence ID" value="PWU83178.1"/>
    <property type="molecule type" value="Genomic_DNA"/>
</dbReference>
<accession>A0A2V2UK33</accession>
<dbReference type="VEuPathDB" id="TriTrypDB:TcYC6_0045620"/>
<organism evidence="7 8">
    <name type="scientific">Trypanosoma cruzi</name>
    <dbReference type="NCBI Taxonomy" id="5693"/>
    <lineage>
        <taxon>Eukaryota</taxon>
        <taxon>Discoba</taxon>
        <taxon>Euglenozoa</taxon>
        <taxon>Kinetoplastea</taxon>
        <taxon>Metakinetoplastina</taxon>
        <taxon>Trypanosomatida</taxon>
        <taxon>Trypanosomatidae</taxon>
        <taxon>Trypanosoma</taxon>
        <taxon>Schizotrypanum</taxon>
    </lineage>
</organism>
<dbReference type="VEuPathDB" id="TriTrypDB:C3747_54g219"/>
<dbReference type="VEuPathDB" id="TriTrypDB:TcG_08838"/>
<evidence type="ECO:0000313" key="8">
    <source>
        <dbReference type="Proteomes" id="UP000246121"/>
    </source>
</evidence>
<dbReference type="Proteomes" id="UP000246121">
    <property type="component" value="Unassembled WGS sequence"/>
</dbReference>
<reference evidence="7 8" key="1">
    <citation type="journal article" date="2018" name="Microb. Genom.">
        <title>Expanding an expanded genome: long-read sequencing of Trypanosoma cruzi.</title>
        <authorList>
            <person name="Berna L."/>
            <person name="Rodriguez M."/>
            <person name="Chiribao M.L."/>
            <person name="Parodi-Talice A."/>
            <person name="Pita S."/>
            <person name="Rijo G."/>
            <person name="Alvarez-Valin F."/>
            <person name="Robello C."/>
        </authorList>
    </citation>
    <scope>NUCLEOTIDE SEQUENCE [LARGE SCALE GENOMIC DNA]</scope>
    <source>
        <strain evidence="7 8">Dm28c</strain>
    </source>
</reference>
<dbReference type="SUPFAM" id="SSF144232">
    <property type="entry name" value="HIT/MYND zinc finger-like"/>
    <property type="match status" value="1"/>
</dbReference>
<dbReference type="InterPro" id="IPR002893">
    <property type="entry name" value="Znf_MYND"/>
</dbReference>